<protein>
    <submittedName>
        <fullName evidence="2">Uncharacterized protein</fullName>
    </submittedName>
</protein>
<comment type="caution">
    <text evidence="2">The sequence shown here is derived from an EMBL/GenBank/DDBJ whole genome shotgun (WGS) entry which is preliminary data.</text>
</comment>
<organism evidence="2 3">
    <name type="scientific">Paenibacillus agaridevorans</name>
    <dbReference type="NCBI Taxonomy" id="171404"/>
    <lineage>
        <taxon>Bacteria</taxon>
        <taxon>Bacillati</taxon>
        <taxon>Bacillota</taxon>
        <taxon>Bacilli</taxon>
        <taxon>Bacillales</taxon>
        <taxon>Paenibacillaceae</taxon>
        <taxon>Paenibacillus</taxon>
    </lineage>
</organism>
<evidence type="ECO:0000256" key="1">
    <source>
        <dbReference type="SAM" id="Phobius"/>
    </source>
</evidence>
<dbReference type="Proteomes" id="UP000245202">
    <property type="component" value="Unassembled WGS sequence"/>
</dbReference>
<reference evidence="2 3" key="1">
    <citation type="submission" date="2017-08" db="EMBL/GenBank/DDBJ databases">
        <title>Substantial Increase in Enzyme Production by Combined Drug-Resistance Mutations in Paenibacillus agaridevorans.</title>
        <authorList>
            <person name="Tanaka Y."/>
            <person name="Funane K."/>
            <person name="Hosaka T."/>
            <person name="Shiwa Y."/>
            <person name="Fujita N."/>
            <person name="Miyazaki T."/>
            <person name="Yoshikawa H."/>
            <person name="Murakami K."/>
            <person name="Kasahara K."/>
            <person name="Inaoka T."/>
            <person name="Hiraga Y."/>
            <person name="Ochi K."/>
        </authorList>
    </citation>
    <scope>NUCLEOTIDE SEQUENCE [LARGE SCALE GENOMIC DNA]</scope>
    <source>
        <strain evidence="2 3">T-3040</strain>
    </source>
</reference>
<gene>
    <name evidence="2" type="ORF">PAT3040_00916</name>
</gene>
<evidence type="ECO:0000313" key="2">
    <source>
        <dbReference type="EMBL" id="GBG06391.1"/>
    </source>
</evidence>
<sequence length="117" mass="12734">MYDGGSYTVTDAKVTEDRIGKKIGKVTHYSDREDTYRGNFSNTMPKGTAYYAIIGEDTRDTIAVQTPEGDYIAAVYDGRYAGATSWTSVYVWMGAAAVVVLAIIAAMRGANSKQKAR</sequence>
<keyword evidence="1" id="KW-1133">Transmembrane helix</keyword>
<proteinExistence type="predicted"/>
<evidence type="ECO:0000313" key="3">
    <source>
        <dbReference type="Proteomes" id="UP000245202"/>
    </source>
</evidence>
<name>A0A2R5ESL4_9BACL</name>
<keyword evidence="3" id="KW-1185">Reference proteome</keyword>
<keyword evidence="1" id="KW-0812">Transmembrane</keyword>
<feature type="transmembrane region" description="Helical" evidence="1">
    <location>
        <begin position="89"/>
        <end position="107"/>
    </location>
</feature>
<dbReference type="EMBL" id="BDQX01000043">
    <property type="protein sequence ID" value="GBG06391.1"/>
    <property type="molecule type" value="Genomic_DNA"/>
</dbReference>
<dbReference type="AlphaFoldDB" id="A0A2R5ESL4"/>
<keyword evidence="1" id="KW-0472">Membrane</keyword>
<accession>A0A2R5ESL4</accession>